<dbReference type="Gene3D" id="1.20.920.10">
    <property type="entry name" value="Bromodomain-like"/>
    <property type="match status" value="2"/>
</dbReference>
<dbReference type="CDD" id="cd05500">
    <property type="entry name" value="Bromo_BDF1_2_I"/>
    <property type="match status" value="1"/>
</dbReference>
<dbReference type="Pfam" id="PF00439">
    <property type="entry name" value="Bromodomain"/>
    <property type="match status" value="2"/>
</dbReference>
<dbReference type="PROSITE" id="PS51525">
    <property type="entry name" value="NET"/>
    <property type="match status" value="1"/>
</dbReference>
<feature type="compositionally biased region" description="Acidic residues" evidence="3">
    <location>
        <begin position="616"/>
        <end position="628"/>
    </location>
</feature>
<sequence>MASDVAQHELVTSSLPADAPLTNGHHEQSMAVDEHRNAEAFGENAAVSKTDPSLHVSSVAPAHPNPPAPTPIEHVTPGIASVADFVPKEAQPTSHPTPPPDEPLVASEANIDTEMTAPPREPTPVPEPVTAPATVSNESSLVRPREEDEEGEEDAERAAKRSRTEDVPMQDAPAVKSPLVVAKEDAPAADAPNAESGGEQPVPAAAKTESADDVAMGTPPAETPIATIASQEPDAPMTNGDAVPPASTETSALEVKPAENEGKPAVEGAAAPASEASQAPAAKSHQYSKEPMTTGQLRFLIEKMKNLKKTKNSAYFLKPVDPVAMGIPTYPEVIKNPMDLSTMEQKLKSNKYKTVQEFADDFALIINNTLTFNGPNHTVTQAGMSMEAYFRKMMETVPSSDQQAKAQAKKGSPKPRAPARRESRSAAVTTAPAPALPSAASTGASSEPFALQPDGTPQIRRESTTNRPARTIKPPPAKELAYAKPKRKEHQTELKFVEHVLNQLKGPKYATVNHVFLAPVDPVALDIPSYRQIVKHPMDLGTMTQKLNQGQYGRAAEFKKDFELMIQNCLAFNPAGNAVRNLGISFQREFEDLWRTKEQWEKRRKSQTVRQASVSAEEESADEEEEEEVSTHADEAATIASLQKQLADMQNALAGLGSGNQAKSKKAKAPKASSKKGGAAAAKAAKPAAAKAKAKKPKQVTYEEKQEISEAVGNMDGSQVEELTRIITSNCKKYADQEEMELEIDDLPNDVQAMLLTYVRSIFGNPNKRARQPSPDDVAAEDDDDFAPSARGARGGGGGGGGKRKKHKPMGKQEQQAAISNIQKQLAQFQNPGMSGSASDSNAHLAHDADTSGDDESEESEEE</sequence>
<dbReference type="GO" id="GO:0005634">
    <property type="term" value="C:nucleus"/>
    <property type="evidence" value="ECO:0007669"/>
    <property type="project" value="TreeGrafter"/>
</dbReference>
<dbReference type="GO" id="GO:0000785">
    <property type="term" value="C:chromatin"/>
    <property type="evidence" value="ECO:0007669"/>
    <property type="project" value="TreeGrafter"/>
</dbReference>
<feature type="domain" description="Bromo" evidence="4">
    <location>
        <begin position="308"/>
        <end position="380"/>
    </location>
</feature>
<dbReference type="AlphaFoldDB" id="A0A139IFZ8"/>
<feature type="region of interest" description="Disordered" evidence="3">
    <location>
        <begin position="763"/>
        <end position="863"/>
    </location>
</feature>
<feature type="region of interest" description="Disordered" evidence="3">
    <location>
        <begin position="397"/>
        <end position="487"/>
    </location>
</feature>
<dbReference type="InterPro" id="IPR038336">
    <property type="entry name" value="NET_sf"/>
</dbReference>
<dbReference type="Proteomes" id="UP000073492">
    <property type="component" value="Unassembled WGS sequence"/>
</dbReference>
<feature type="compositionally biased region" description="Polar residues" evidence="3">
    <location>
        <begin position="813"/>
        <end position="842"/>
    </location>
</feature>
<evidence type="ECO:0000256" key="1">
    <source>
        <dbReference type="ARBA" id="ARBA00023117"/>
    </source>
</evidence>
<feature type="compositionally biased region" description="Low complexity" evidence="3">
    <location>
        <begin position="425"/>
        <end position="446"/>
    </location>
</feature>
<dbReference type="Gene3D" id="1.20.1270.220">
    <property type="match status" value="1"/>
</dbReference>
<keyword evidence="7" id="KW-1185">Reference proteome</keyword>
<keyword evidence="1 2" id="KW-0103">Bromodomain</keyword>
<evidence type="ECO:0000256" key="2">
    <source>
        <dbReference type="PROSITE-ProRule" id="PRU00035"/>
    </source>
</evidence>
<evidence type="ECO:0000259" key="5">
    <source>
        <dbReference type="PROSITE" id="PS51525"/>
    </source>
</evidence>
<feature type="region of interest" description="Disordered" evidence="3">
    <location>
        <begin position="656"/>
        <end position="702"/>
    </location>
</feature>
<dbReference type="PANTHER" id="PTHR22880:SF225">
    <property type="entry name" value="BROMODOMAIN-CONTAINING PROTEIN BET-1-RELATED"/>
    <property type="match status" value="1"/>
</dbReference>
<evidence type="ECO:0000313" key="7">
    <source>
        <dbReference type="Proteomes" id="UP000073492"/>
    </source>
</evidence>
<proteinExistence type="predicted"/>
<dbReference type="PANTHER" id="PTHR22880">
    <property type="entry name" value="FALZ-RELATED BROMODOMAIN-CONTAINING PROTEINS"/>
    <property type="match status" value="1"/>
</dbReference>
<dbReference type="PROSITE" id="PS50014">
    <property type="entry name" value="BROMODOMAIN_2"/>
    <property type="match status" value="2"/>
</dbReference>
<evidence type="ECO:0000256" key="3">
    <source>
        <dbReference type="SAM" id="MobiDB-lite"/>
    </source>
</evidence>
<dbReference type="InterPro" id="IPR036427">
    <property type="entry name" value="Bromodomain-like_sf"/>
</dbReference>
<feature type="domain" description="NET" evidence="5">
    <location>
        <begin position="690"/>
        <end position="770"/>
    </location>
</feature>
<dbReference type="GO" id="GO:0006338">
    <property type="term" value="P:chromatin remodeling"/>
    <property type="evidence" value="ECO:0007669"/>
    <property type="project" value="TreeGrafter"/>
</dbReference>
<name>A0A139IFZ8_9PEZI</name>
<dbReference type="SUPFAM" id="SSF47370">
    <property type="entry name" value="Bromodomain"/>
    <property type="match status" value="2"/>
</dbReference>
<feature type="compositionally biased region" description="Low complexity" evidence="3">
    <location>
        <begin position="670"/>
        <end position="691"/>
    </location>
</feature>
<dbReference type="InterPro" id="IPR001487">
    <property type="entry name" value="Bromodomain"/>
</dbReference>
<organism evidence="6 7">
    <name type="scientific">Pseudocercospora musae</name>
    <dbReference type="NCBI Taxonomy" id="113226"/>
    <lineage>
        <taxon>Eukaryota</taxon>
        <taxon>Fungi</taxon>
        <taxon>Dikarya</taxon>
        <taxon>Ascomycota</taxon>
        <taxon>Pezizomycotina</taxon>
        <taxon>Dothideomycetes</taxon>
        <taxon>Dothideomycetidae</taxon>
        <taxon>Mycosphaerellales</taxon>
        <taxon>Mycosphaerellaceae</taxon>
        <taxon>Pseudocercospora</taxon>
    </lineage>
</organism>
<gene>
    <name evidence="6" type="ORF">AC579_4987</name>
</gene>
<dbReference type="Pfam" id="PF17035">
    <property type="entry name" value="BET"/>
    <property type="match status" value="1"/>
</dbReference>
<feature type="compositionally biased region" description="Pro residues" evidence="3">
    <location>
        <begin position="119"/>
        <end position="129"/>
    </location>
</feature>
<dbReference type="OrthoDB" id="784962at2759"/>
<protein>
    <recommendedName>
        <fullName evidence="8">Bromo domain-containing protein</fullName>
    </recommendedName>
</protein>
<comment type="caution">
    <text evidence="6">The sequence shown here is derived from an EMBL/GenBank/DDBJ whole genome shotgun (WGS) entry which is preliminary data.</text>
</comment>
<evidence type="ECO:0000259" key="4">
    <source>
        <dbReference type="PROSITE" id="PS50014"/>
    </source>
</evidence>
<dbReference type="InterPro" id="IPR050935">
    <property type="entry name" value="Bromo_chromatin_reader"/>
</dbReference>
<reference evidence="6 7" key="1">
    <citation type="submission" date="2015-07" db="EMBL/GenBank/DDBJ databases">
        <title>Comparative genomics of the Sigatoka disease complex on banana suggests a link between parallel evolutionary changes in Pseudocercospora fijiensis and Pseudocercospora eumusae and increased virulence on the banana host.</title>
        <authorList>
            <person name="Chang T.-C."/>
            <person name="Salvucci A."/>
            <person name="Crous P.W."/>
            <person name="Stergiopoulos I."/>
        </authorList>
    </citation>
    <scope>NUCLEOTIDE SEQUENCE [LARGE SCALE GENOMIC DNA]</scope>
    <source>
        <strain evidence="6 7">CBS 116634</strain>
    </source>
</reference>
<evidence type="ECO:0000313" key="6">
    <source>
        <dbReference type="EMBL" id="KXT13643.1"/>
    </source>
</evidence>
<dbReference type="InterPro" id="IPR027353">
    <property type="entry name" value="NET_dom"/>
</dbReference>
<dbReference type="STRING" id="113226.A0A139IFZ8"/>
<feature type="compositionally biased region" description="Low complexity" evidence="3">
    <location>
        <begin position="265"/>
        <end position="284"/>
    </location>
</feature>
<feature type="compositionally biased region" description="Basic and acidic residues" evidence="3">
    <location>
        <begin position="156"/>
        <end position="166"/>
    </location>
</feature>
<dbReference type="GO" id="GO:0006355">
    <property type="term" value="P:regulation of DNA-templated transcription"/>
    <property type="evidence" value="ECO:0007669"/>
    <property type="project" value="TreeGrafter"/>
</dbReference>
<feature type="region of interest" description="Disordered" evidence="3">
    <location>
        <begin position="1"/>
        <end position="290"/>
    </location>
</feature>
<feature type="domain" description="Bromo" evidence="4">
    <location>
        <begin position="508"/>
        <end position="580"/>
    </location>
</feature>
<feature type="compositionally biased region" description="Basic and acidic residues" evidence="3">
    <location>
        <begin position="24"/>
        <end position="38"/>
    </location>
</feature>
<accession>A0A139IFZ8</accession>
<dbReference type="EMBL" id="LFZO01000108">
    <property type="protein sequence ID" value="KXT13643.1"/>
    <property type="molecule type" value="Genomic_DNA"/>
</dbReference>
<dbReference type="SMART" id="SM00297">
    <property type="entry name" value="BROMO"/>
    <property type="match status" value="2"/>
</dbReference>
<feature type="region of interest" description="Disordered" evidence="3">
    <location>
        <begin position="599"/>
        <end position="633"/>
    </location>
</feature>
<evidence type="ECO:0008006" key="8">
    <source>
        <dbReference type="Google" id="ProtNLM"/>
    </source>
</evidence>
<dbReference type="PRINTS" id="PR00503">
    <property type="entry name" value="BROMODOMAIN"/>
</dbReference>
<feature type="compositionally biased region" description="Acidic residues" evidence="3">
    <location>
        <begin position="851"/>
        <end position="863"/>
    </location>
</feature>